<dbReference type="EMBL" id="JAPDFR010000002">
    <property type="protein sequence ID" value="KAK0389860.1"/>
    <property type="molecule type" value="Genomic_DNA"/>
</dbReference>
<evidence type="ECO:0000313" key="6">
    <source>
        <dbReference type="Proteomes" id="UP001175261"/>
    </source>
</evidence>
<proteinExistence type="inferred from homology"/>
<keyword evidence="6" id="KW-1185">Reference proteome</keyword>
<accession>A0AA39GM07</accession>
<evidence type="ECO:0000256" key="2">
    <source>
        <dbReference type="ARBA" id="ARBA00022989"/>
    </source>
</evidence>
<keyword evidence="3 4" id="KW-0472">Membrane</keyword>
<protein>
    <recommendedName>
        <fullName evidence="4">Copper transport protein</fullName>
    </recommendedName>
</protein>
<feature type="transmembrane region" description="Helical" evidence="4">
    <location>
        <begin position="37"/>
        <end position="56"/>
    </location>
</feature>
<organism evidence="5 6">
    <name type="scientific">Sarocladium strictum</name>
    <name type="common">Black bundle disease fungus</name>
    <name type="synonym">Acremonium strictum</name>
    <dbReference type="NCBI Taxonomy" id="5046"/>
    <lineage>
        <taxon>Eukaryota</taxon>
        <taxon>Fungi</taxon>
        <taxon>Dikarya</taxon>
        <taxon>Ascomycota</taxon>
        <taxon>Pezizomycotina</taxon>
        <taxon>Sordariomycetes</taxon>
        <taxon>Hypocreomycetidae</taxon>
        <taxon>Hypocreales</taxon>
        <taxon>Sarocladiaceae</taxon>
        <taxon>Sarocladium</taxon>
    </lineage>
</organism>
<dbReference type="PANTHER" id="PTHR12483">
    <property type="entry name" value="SOLUTE CARRIER FAMILY 31 COPPER TRANSPORTERS"/>
    <property type="match status" value="1"/>
</dbReference>
<comment type="subcellular location">
    <subcellularLocation>
        <location evidence="4">Membrane</location>
        <topology evidence="4">Multi-pass membrane protein</topology>
    </subcellularLocation>
</comment>
<comment type="caution">
    <text evidence="5">The sequence shown here is derived from an EMBL/GenBank/DDBJ whole genome shotgun (WGS) entry which is preliminary data.</text>
</comment>
<keyword evidence="4" id="KW-0187">Copper transport</keyword>
<dbReference type="AlphaFoldDB" id="A0AA39GM07"/>
<gene>
    <name evidence="5" type="ORF">NLU13_3433</name>
</gene>
<evidence type="ECO:0000256" key="3">
    <source>
        <dbReference type="ARBA" id="ARBA00023136"/>
    </source>
</evidence>
<dbReference type="Pfam" id="PF04145">
    <property type="entry name" value="Ctr"/>
    <property type="match status" value="1"/>
</dbReference>
<evidence type="ECO:0000256" key="1">
    <source>
        <dbReference type="ARBA" id="ARBA00022692"/>
    </source>
</evidence>
<keyword evidence="2 4" id="KW-1133">Transmembrane helix</keyword>
<reference evidence="5" key="1">
    <citation type="submission" date="2022-10" db="EMBL/GenBank/DDBJ databases">
        <title>Determination and structural analysis of whole genome sequence of Sarocladium strictum F4-1.</title>
        <authorList>
            <person name="Hu L."/>
            <person name="Jiang Y."/>
        </authorList>
    </citation>
    <scope>NUCLEOTIDE SEQUENCE</scope>
    <source>
        <strain evidence="5">F4-1</strain>
    </source>
</reference>
<dbReference type="GO" id="GO:0016020">
    <property type="term" value="C:membrane"/>
    <property type="evidence" value="ECO:0007669"/>
    <property type="project" value="UniProtKB-SubCell"/>
</dbReference>
<dbReference type="PANTHER" id="PTHR12483:SF79">
    <property type="entry name" value="COPPER TRANSPORT PROTEIN"/>
    <property type="match status" value="1"/>
</dbReference>
<keyword evidence="1 4" id="KW-0812">Transmembrane</keyword>
<dbReference type="GO" id="GO:0005375">
    <property type="term" value="F:copper ion transmembrane transporter activity"/>
    <property type="evidence" value="ECO:0007669"/>
    <property type="project" value="UniProtKB-UniRule"/>
</dbReference>
<keyword evidence="4" id="KW-0813">Transport</keyword>
<dbReference type="Proteomes" id="UP001175261">
    <property type="component" value="Unassembled WGS sequence"/>
</dbReference>
<keyword evidence="4" id="KW-0186">Copper</keyword>
<evidence type="ECO:0000313" key="5">
    <source>
        <dbReference type="EMBL" id="KAK0389860.1"/>
    </source>
</evidence>
<sequence>MDHGMADQNACKVDMLWNWNVKDACFLSSGWHITSRGMMAASCIGIALLVVLLEFLRLMGKKYDAMILAQMKRRGNVILAATSPFSDEDTTNSKGARQSCRPATQSSARGRKIVLRVSPVQQLLRAVLYAVTFFIAYIIMLLAMSYNGAVLISIVVGAGLGKFLTDWLSLTIESNGEDDENKAEGIEELTVCCQ</sequence>
<dbReference type="InterPro" id="IPR007274">
    <property type="entry name" value="Cop_transporter"/>
</dbReference>
<evidence type="ECO:0000256" key="4">
    <source>
        <dbReference type="RuleBase" id="RU367022"/>
    </source>
</evidence>
<comment type="similarity">
    <text evidence="4">Belongs to the copper transporter (Ctr) (TC 1.A.56) family. SLC31A subfamily.</text>
</comment>
<keyword evidence="4" id="KW-0406">Ion transport</keyword>
<name>A0AA39GM07_SARSR</name>